<reference evidence="1 2" key="1">
    <citation type="submission" date="2016-11" db="EMBL/GenBank/DDBJ databases">
        <authorList>
            <person name="Jaros S."/>
            <person name="Januszkiewicz K."/>
            <person name="Wedrychowicz H."/>
        </authorList>
    </citation>
    <scope>NUCLEOTIDE SEQUENCE [LARGE SCALE GENOMIC DNA]</scope>
    <source>
        <strain evidence="1 2">DSM 12906</strain>
    </source>
</reference>
<evidence type="ECO:0000313" key="2">
    <source>
        <dbReference type="Proteomes" id="UP000184512"/>
    </source>
</evidence>
<organism evidence="1 2">
    <name type="scientific">Tessaracoccus bendigoensis DSM 12906</name>
    <dbReference type="NCBI Taxonomy" id="1123357"/>
    <lineage>
        <taxon>Bacteria</taxon>
        <taxon>Bacillati</taxon>
        <taxon>Actinomycetota</taxon>
        <taxon>Actinomycetes</taxon>
        <taxon>Propionibacteriales</taxon>
        <taxon>Propionibacteriaceae</taxon>
        <taxon>Tessaracoccus</taxon>
    </lineage>
</organism>
<dbReference type="Pfam" id="PF12900">
    <property type="entry name" value="Pyridox_ox_2"/>
    <property type="match status" value="1"/>
</dbReference>
<dbReference type="AlphaFoldDB" id="A0A1M6M271"/>
<sequence length="136" mass="14547">MTSDPGQHVTYFSKIEADECWALLSEAEVGRIAWQGDNGISIVPVNFRLHGQTIVFQTADGGSLARLVEPTEVAFQADDIDGESVVGWSVQVQGLTRSAEAEKEGQVSWLAGSRPVWIAVTAGAITGRVMSGTKRS</sequence>
<dbReference type="OrthoDB" id="5193072at2"/>
<dbReference type="InterPro" id="IPR012349">
    <property type="entry name" value="Split_barrel_FMN-bd"/>
</dbReference>
<dbReference type="Gene3D" id="2.30.110.10">
    <property type="entry name" value="Electron Transport, Fmn-binding Protein, Chain A"/>
    <property type="match status" value="1"/>
</dbReference>
<evidence type="ECO:0000313" key="1">
    <source>
        <dbReference type="EMBL" id="SHJ77520.1"/>
    </source>
</evidence>
<dbReference type="InterPro" id="IPR024747">
    <property type="entry name" value="Pyridox_Oxase-rel"/>
</dbReference>
<dbReference type="RefSeq" id="WP_073190228.1">
    <property type="nucleotide sequence ID" value="NZ_FQZG01000079.1"/>
</dbReference>
<name>A0A1M6M271_9ACTN</name>
<dbReference type="Proteomes" id="UP000184512">
    <property type="component" value="Unassembled WGS sequence"/>
</dbReference>
<keyword evidence="2" id="KW-1185">Reference proteome</keyword>
<dbReference type="STRING" id="1123357.SAMN02745244_03226"/>
<gene>
    <name evidence="1" type="ORF">SAMN02745244_03226</name>
</gene>
<protein>
    <submittedName>
        <fullName evidence="1">Pyridoxamine 5'-phosphate oxidase</fullName>
    </submittedName>
</protein>
<dbReference type="EMBL" id="FQZG01000079">
    <property type="protein sequence ID" value="SHJ77520.1"/>
    <property type="molecule type" value="Genomic_DNA"/>
</dbReference>
<dbReference type="SUPFAM" id="SSF50475">
    <property type="entry name" value="FMN-binding split barrel"/>
    <property type="match status" value="1"/>
</dbReference>
<accession>A0A1M6M271</accession>
<proteinExistence type="predicted"/>